<dbReference type="GeneID" id="89925534"/>
<accession>A0AAV9PC94</accession>
<comment type="caution">
    <text evidence="1">The sequence shown here is derived from an EMBL/GenBank/DDBJ whole genome shotgun (WGS) entry which is preliminary data.</text>
</comment>
<evidence type="ECO:0000313" key="2">
    <source>
        <dbReference type="Proteomes" id="UP001337655"/>
    </source>
</evidence>
<keyword evidence="2" id="KW-1185">Reference proteome</keyword>
<evidence type="ECO:0000313" key="1">
    <source>
        <dbReference type="EMBL" id="KAK5171044.1"/>
    </source>
</evidence>
<dbReference type="Proteomes" id="UP001337655">
    <property type="component" value="Unassembled WGS sequence"/>
</dbReference>
<protein>
    <submittedName>
        <fullName evidence="1">Uncharacterized protein</fullName>
    </submittedName>
</protein>
<dbReference type="RefSeq" id="XP_064660072.1">
    <property type="nucleotide sequence ID" value="XM_064801442.1"/>
</dbReference>
<dbReference type="EMBL" id="JAVRRT010000006">
    <property type="protein sequence ID" value="KAK5171044.1"/>
    <property type="molecule type" value="Genomic_DNA"/>
</dbReference>
<dbReference type="AlphaFoldDB" id="A0AAV9PC94"/>
<organism evidence="1 2">
    <name type="scientific">Saxophila tyrrhenica</name>
    <dbReference type="NCBI Taxonomy" id="1690608"/>
    <lineage>
        <taxon>Eukaryota</taxon>
        <taxon>Fungi</taxon>
        <taxon>Dikarya</taxon>
        <taxon>Ascomycota</taxon>
        <taxon>Pezizomycotina</taxon>
        <taxon>Dothideomycetes</taxon>
        <taxon>Dothideomycetidae</taxon>
        <taxon>Mycosphaerellales</taxon>
        <taxon>Extremaceae</taxon>
        <taxon>Saxophila</taxon>
    </lineage>
</organism>
<sequence>MARLSYSILGEGWFLSKRHWLTKQLVVLVGQRTKRDGNDSDGNSSVVFLSSRKVPATHWLFASIIRTTDSSKVERSTRYIRLRAVEGQRQDVAQQYQYLAGHEGYQASKSSGT</sequence>
<name>A0AAV9PC94_9PEZI</name>
<proteinExistence type="predicted"/>
<gene>
    <name evidence="1" type="ORF">LTR77_004188</name>
</gene>
<reference evidence="1 2" key="1">
    <citation type="submission" date="2023-08" db="EMBL/GenBank/DDBJ databases">
        <title>Black Yeasts Isolated from many extreme environments.</title>
        <authorList>
            <person name="Coleine C."/>
            <person name="Stajich J.E."/>
            <person name="Selbmann L."/>
        </authorList>
    </citation>
    <scope>NUCLEOTIDE SEQUENCE [LARGE SCALE GENOMIC DNA]</scope>
    <source>
        <strain evidence="1 2">CCFEE 5935</strain>
    </source>
</reference>